<sequence length="371" mass="41422">MSLLWQCAILLAVVAASAANEDFNVDCEKHSIKVTWKVSPEVVEHAARLFLGHCVPSTFSVLPTGEGMATFHYNLNGCAIKKRVTGKKHIYSTSLTYRPNRKPKPAAISHHIKCVYIRPEGWIPPFLIPAYGSAEGHGGLVFHMALLNEDLTGLAKSSLFPWALSFPSGQQWIRRTISPCCCSWRSVWRPQHQNCSLRAWCTPSSPTRVALQMGRLGTPELQSASLVYPIITNKGCLADGKTGNSRFLPRYHSSAILLYLQSFKFALGEEVYIHCKLVAWDPEVFDIEKKACHYIKETGEWELLDDPSQSDLCKCCDSSCKPRLKRGVDSEPQGLVQNSVLGPLTIVENSETRIPSEFVKYPTVEQVDWSV</sequence>
<keyword evidence="1" id="KW-1015">Disulfide bond</keyword>
<dbReference type="Ensembl" id="ENSOTST00005163920.1">
    <property type="protein sequence ID" value="ENSOTSP00005117296.1"/>
    <property type="gene ID" value="ENSOTSG00005071163.1"/>
</dbReference>
<reference evidence="4" key="3">
    <citation type="submission" date="2025-09" db="UniProtKB">
        <authorList>
            <consortium name="Ensembl"/>
        </authorList>
    </citation>
    <scope>IDENTIFICATION</scope>
</reference>
<evidence type="ECO:0000313" key="4">
    <source>
        <dbReference type="Ensembl" id="ENSOTSP00005117296.1"/>
    </source>
</evidence>
<dbReference type="Gene3D" id="2.60.40.4100">
    <property type="entry name" value="Zona pellucida, ZP-C domain"/>
    <property type="match status" value="1"/>
</dbReference>
<dbReference type="PROSITE" id="PS51034">
    <property type="entry name" value="ZP_2"/>
    <property type="match status" value="1"/>
</dbReference>
<dbReference type="GO" id="GO:0007339">
    <property type="term" value="P:binding of sperm to zona pellucida"/>
    <property type="evidence" value="ECO:0007669"/>
    <property type="project" value="TreeGrafter"/>
</dbReference>
<evidence type="ECO:0000259" key="3">
    <source>
        <dbReference type="PROSITE" id="PS51034"/>
    </source>
</evidence>
<dbReference type="FunFam" id="2.60.40.4100:FF:000002">
    <property type="entry name" value="Zona pellucida sperm-binding protein 3"/>
    <property type="match status" value="1"/>
</dbReference>
<dbReference type="GO" id="GO:0032190">
    <property type="term" value="F:acrosin binding"/>
    <property type="evidence" value="ECO:0007669"/>
    <property type="project" value="TreeGrafter"/>
</dbReference>
<dbReference type="PANTHER" id="PTHR11576:SF3">
    <property type="entry name" value="SI:CH211-14A17.6-RELATED"/>
    <property type="match status" value="1"/>
</dbReference>
<dbReference type="PANTHER" id="PTHR11576">
    <property type="entry name" value="ZONA PELLUCIDA SPERM-BINDING PROTEIN 3"/>
    <property type="match status" value="1"/>
</dbReference>
<dbReference type="InterPro" id="IPR001507">
    <property type="entry name" value="ZP_dom"/>
</dbReference>
<dbReference type="InterPro" id="IPR055355">
    <property type="entry name" value="ZP-C"/>
</dbReference>
<dbReference type="Proteomes" id="UP000694402">
    <property type="component" value="Unassembled WGS sequence"/>
</dbReference>
<dbReference type="AlphaFoldDB" id="A0AAZ3PKY8"/>
<evidence type="ECO:0000313" key="5">
    <source>
        <dbReference type="Proteomes" id="UP000694402"/>
    </source>
</evidence>
<keyword evidence="5" id="KW-1185">Reference proteome</keyword>
<evidence type="ECO:0000256" key="1">
    <source>
        <dbReference type="ARBA" id="ARBA00023157"/>
    </source>
</evidence>
<organism evidence="4 5">
    <name type="scientific">Oncorhynchus tshawytscha</name>
    <name type="common">Chinook salmon</name>
    <name type="synonym">Salmo tshawytscha</name>
    <dbReference type="NCBI Taxonomy" id="74940"/>
    <lineage>
        <taxon>Eukaryota</taxon>
        <taxon>Metazoa</taxon>
        <taxon>Chordata</taxon>
        <taxon>Craniata</taxon>
        <taxon>Vertebrata</taxon>
        <taxon>Euteleostomi</taxon>
        <taxon>Actinopterygii</taxon>
        <taxon>Neopterygii</taxon>
        <taxon>Teleostei</taxon>
        <taxon>Protacanthopterygii</taxon>
        <taxon>Salmoniformes</taxon>
        <taxon>Salmonidae</taxon>
        <taxon>Salmoninae</taxon>
        <taxon>Oncorhynchus</taxon>
    </lineage>
</organism>
<protein>
    <recommendedName>
        <fullName evidence="3">ZP domain-containing protein</fullName>
    </recommendedName>
</protein>
<dbReference type="Pfam" id="PF00100">
    <property type="entry name" value="Zona_pellucida"/>
    <property type="match status" value="1"/>
</dbReference>
<dbReference type="GO" id="GO:2000344">
    <property type="term" value="P:positive regulation of acrosome reaction"/>
    <property type="evidence" value="ECO:0007669"/>
    <property type="project" value="TreeGrafter"/>
</dbReference>
<keyword evidence="2" id="KW-0732">Signal</keyword>
<feature type="domain" description="ZP" evidence="3">
    <location>
        <begin position="26"/>
        <end position="299"/>
    </location>
</feature>
<proteinExistence type="predicted"/>
<reference evidence="4" key="2">
    <citation type="submission" date="2025-08" db="UniProtKB">
        <authorList>
            <consortium name="Ensembl"/>
        </authorList>
    </citation>
    <scope>IDENTIFICATION</scope>
</reference>
<reference evidence="5" key="1">
    <citation type="journal article" date="2018" name="PLoS ONE">
        <title>Chinook salmon (Oncorhynchus tshawytscha) genome and transcriptome.</title>
        <authorList>
            <person name="Christensen K.A."/>
            <person name="Leong J.S."/>
            <person name="Sakhrani D."/>
            <person name="Biagi C.A."/>
            <person name="Minkley D.R."/>
            <person name="Withler R.E."/>
            <person name="Rondeau E.B."/>
            <person name="Koop B.F."/>
            <person name="Devlin R.H."/>
        </authorList>
    </citation>
    <scope>NUCLEOTIDE SEQUENCE [LARGE SCALE GENOMIC DNA]</scope>
</reference>
<dbReference type="GeneTree" id="ENSGT01030000234567"/>
<evidence type="ECO:0000256" key="2">
    <source>
        <dbReference type="SAM" id="SignalP"/>
    </source>
</evidence>
<name>A0AAZ3PKY8_ONCTS</name>
<accession>A0AAZ3PKY8</accession>
<dbReference type="GO" id="GO:0035803">
    <property type="term" value="P:egg coat formation"/>
    <property type="evidence" value="ECO:0007669"/>
    <property type="project" value="TreeGrafter"/>
</dbReference>
<dbReference type="InterPro" id="IPR042235">
    <property type="entry name" value="ZP-C_dom"/>
</dbReference>
<feature type="signal peptide" evidence="2">
    <location>
        <begin position="1"/>
        <end position="19"/>
    </location>
</feature>
<dbReference type="GO" id="GO:0031012">
    <property type="term" value="C:extracellular matrix"/>
    <property type="evidence" value="ECO:0007669"/>
    <property type="project" value="TreeGrafter"/>
</dbReference>
<dbReference type="Gene3D" id="2.60.40.3210">
    <property type="entry name" value="Zona pellucida, ZP-N domain"/>
    <property type="match status" value="1"/>
</dbReference>
<feature type="chain" id="PRO_5044204174" description="ZP domain-containing protein" evidence="2">
    <location>
        <begin position="20"/>
        <end position="371"/>
    </location>
</feature>